<protein>
    <submittedName>
        <fullName evidence="3">Uncharacterized protein</fullName>
    </submittedName>
</protein>
<evidence type="ECO:0000313" key="3">
    <source>
        <dbReference type="EMBL" id="KRT86309.1"/>
    </source>
</evidence>
<dbReference type="GO" id="GO:0008285">
    <property type="term" value="P:negative regulation of cell population proliferation"/>
    <property type="evidence" value="ECO:0007669"/>
    <property type="project" value="TreeGrafter"/>
</dbReference>
<dbReference type="Proteomes" id="UP000051574">
    <property type="component" value="Unassembled WGS sequence"/>
</dbReference>
<reference evidence="3 4" key="1">
    <citation type="submission" date="2015-09" db="EMBL/GenBank/DDBJ databases">
        <title>Draft genome of the scarab beetle Oryctes borbonicus.</title>
        <authorList>
            <person name="Meyer J.M."/>
            <person name="Markov G.V."/>
            <person name="Baskaran P."/>
            <person name="Herrmann M."/>
            <person name="Sommer R.J."/>
            <person name="Roedelsperger C."/>
        </authorList>
    </citation>
    <scope>NUCLEOTIDE SEQUENCE [LARGE SCALE GENOMIC DNA]</scope>
    <source>
        <strain evidence="3">OB123</strain>
        <tissue evidence="3">Whole animal</tissue>
    </source>
</reference>
<organism evidence="3 4">
    <name type="scientific">Oryctes borbonicus</name>
    <dbReference type="NCBI Taxonomy" id="1629725"/>
    <lineage>
        <taxon>Eukaryota</taxon>
        <taxon>Metazoa</taxon>
        <taxon>Ecdysozoa</taxon>
        <taxon>Arthropoda</taxon>
        <taxon>Hexapoda</taxon>
        <taxon>Insecta</taxon>
        <taxon>Pterygota</taxon>
        <taxon>Neoptera</taxon>
        <taxon>Endopterygota</taxon>
        <taxon>Coleoptera</taxon>
        <taxon>Polyphaga</taxon>
        <taxon>Scarabaeiformia</taxon>
        <taxon>Scarabaeidae</taxon>
        <taxon>Dynastinae</taxon>
        <taxon>Oryctes</taxon>
    </lineage>
</organism>
<evidence type="ECO:0000256" key="2">
    <source>
        <dbReference type="SAM" id="MobiDB-lite"/>
    </source>
</evidence>
<comment type="caution">
    <text evidence="3">The sequence shown here is derived from an EMBL/GenBank/DDBJ whole genome shotgun (WGS) entry which is preliminary data.</text>
</comment>
<dbReference type="OrthoDB" id="6022054at2759"/>
<keyword evidence="4" id="KW-1185">Reference proteome</keyword>
<keyword evidence="1" id="KW-0175">Coiled coil</keyword>
<gene>
    <name evidence="3" type="ORF">AMK59_1539</name>
</gene>
<sequence>MELEHVNKELLLLGEFQLKYQERLNDLALTKRGDIEQKRLFDVHKHDMQVLTQQLETKKKNLEACGTRIAELESIIQKHDDSCAVLKRQLNDIKEEYHEKLKAVESKYQTQLAVNRCLEEKVVDLWQRIEILNKKVISPDISSCHEVNATLTDRTGTAQGLSSQSSPLSASLASSEGSMASTISEVKNLQKIVDQKDDNE</sequence>
<dbReference type="GO" id="GO:0032007">
    <property type="term" value="P:negative regulation of TOR signaling"/>
    <property type="evidence" value="ECO:0007669"/>
    <property type="project" value="TreeGrafter"/>
</dbReference>
<evidence type="ECO:0000256" key="1">
    <source>
        <dbReference type="SAM" id="Coils"/>
    </source>
</evidence>
<dbReference type="PANTHER" id="PTHR15154">
    <property type="entry name" value="HAMARTIN"/>
    <property type="match status" value="1"/>
</dbReference>
<feature type="region of interest" description="Disordered" evidence="2">
    <location>
        <begin position="157"/>
        <end position="176"/>
    </location>
</feature>
<dbReference type="GO" id="GO:0033596">
    <property type="term" value="C:TSC1-TSC2 complex"/>
    <property type="evidence" value="ECO:0007669"/>
    <property type="project" value="TreeGrafter"/>
</dbReference>
<accession>A0A0T6BG40</accession>
<name>A0A0T6BG40_9SCAR</name>
<dbReference type="AlphaFoldDB" id="A0A0T6BG40"/>
<dbReference type="GO" id="GO:0051726">
    <property type="term" value="P:regulation of cell cycle"/>
    <property type="evidence" value="ECO:0007669"/>
    <property type="project" value="TreeGrafter"/>
</dbReference>
<proteinExistence type="predicted"/>
<feature type="coiled-coil region" evidence="1">
    <location>
        <begin position="69"/>
        <end position="107"/>
    </location>
</feature>
<dbReference type="InterPro" id="IPR007483">
    <property type="entry name" value="Hamartin"/>
</dbReference>
<dbReference type="PANTHER" id="PTHR15154:SF2">
    <property type="entry name" value="HAMARTIN"/>
    <property type="match status" value="1"/>
</dbReference>
<evidence type="ECO:0000313" key="4">
    <source>
        <dbReference type="Proteomes" id="UP000051574"/>
    </source>
</evidence>
<feature type="compositionally biased region" description="Low complexity" evidence="2">
    <location>
        <begin position="161"/>
        <end position="176"/>
    </location>
</feature>
<dbReference type="EMBL" id="LJIG01000631">
    <property type="protein sequence ID" value="KRT86309.1"/>
    <property type="molecule type" value="Genomic_DNA"/>
</dbReference>